<dbReference type="InterPro" id="IPR018146">
    <property type="entry name" value="Glyoxalase_1_CS"/>
</dbReference>
<dbReference type="GO" id="GO:0016829">
    <property type="term" value="F:lyase activity"/>
    <property type="evidence" value="ECO:0007669"/>
    <property type="project" value="UniProtKB-KW"/>
</dbReference>
<sequence>MLLDLAHVALKVHDLQQSLDFYTRLGLREAFRLHHDDGSLMLVYLHAGGDRFVELFPGGEAPAGSPRQGSFMHLCLRVDDLHATVETLEQQGVPIDVQPKVGLDRNWQAWVTDPDGNAVELMQLDETSPQRRVARGETPHGPQ</sequence>
<dbReference type="Proteomes" id="UP000647587">
    <property type="component" value="Unassembled WGS sequence"/>
</dbReference>
<name>A0ABQ2EUM5_9DEIO</name>
<dbReference type="PANTHER" id="PTHR43048">
    <property type="entry name" value="METHYLMALONYL-COA EPIMERASE"/>
    <property type="match status" value="1"/>
</dbReference>
<dbReference type="Gene3D" id="3.10.180.10">
    <property type="entry name" value="2,3-Dihydroxybiphenyl 1,2-Dioxygenase, domain 1"/>
    <property type="match status" value="1"/>
</dbReference>
<feature type="domain" description="VOC" evidence="2">
    <location>
        <begin position="4"/>
        <end position="124"/>
    </location>
</feature>
<dbReference type="InterPro" id="IPR037523">
    <property type="entry name" value="VOC_core"/>
</dbReference>
<dbReference type="InterPro" id="IPR004360">
    <property type="entry name" value="Glyas_Fos-R_dOase_dom"/>
</dbReference>
<dbReference type="PROSITE" id="PS00934">
    <property type="entry name" value="GLYOXALASE_I_1"/>
    <property type="match status" value="1"/>
</dbReference>
<dbReference type="CDD" id="cd06587">
    <property type="entry name" value="VOC"/>
    <property type="match status" value="1"/>
</dbReference>
<evidence type="ECO:0000313" key="3">
    <source>
        <dbReference type="EMBL" id="GGK26343.1"/>
    </source>
</evidence>
<dbReference type="Pfam" id="PF00903">
    <property type="entry name" value="Glyoxalase"/>
    <property type="match status" value="1"/>
</dbReference>
<dbReference type="EMBL" id="BMPP01000007">
    <property type="protein sequence ID" value="GGK26343.1"/>
    <property type="molecule type" value="Genomic_DNA"/>
</dbReference>
<keyword evidence="4" id="KW-1185">Reference proteome</keyword>
<dbReference type="InterPro" id="IPR029068">
    <property type="entry name" value="Glyas_Bleomycin-R_OHBP_Dase"/>
</dbReference>
<organism evidence="3 4">
    <name type="scientific">Deinococcus malanensis</name>
    <dbReference type="NCBI Taxonomy" id="1706855"/>
    <lineage>
        <taxon>Bacteria</taxon>
        <taxon>Thermotogati</taxon>
        <taxon>Deinococcota</taxon>
        <taxon>Deinococci</taxon>
        <taxon>Deinococcales</taxon>
        <taxon>Deinococcaceae</taxon>
        <taxon>Deinococcus</taxon>
    </lineage>
</organism>
<dbReference type="SUPFAM" id="SSF54593">
    <property type="entry name" value="Glyoxalase/Bleomycin resistance protein/Dihydroxybiphenyl dioxygenase"/>
    <property type="match status" value="1"/>
</dbReference>
<accession>A0ABQ2EUM5</accession>
<protein>
    <submittedName>
        <fullName evidence="3">Lactoylglutathione lyase</fullName>
    </submittedName>
</protein>
<evidence type="ECO:0000256" key="1">
    <source>
        <dbReference type="ARBA" id="ARBA00022723"/>
    </source>
</evidence>
<reference evidence="4" key="1">
    <citation type="journal article" date="2019" name="Int. J. Syst. Evol. Microbiol.">
        <title>The Global Catalogue of Microorganisms (GCM) 10K type strain sequencing project: providing services to taxonomists for standard genome sequencing and annotation.</title>
        <authorList>
            <consortium name="The Broad Institute Genomics Platform"/>
            <consortium name="The Broad Institute Genome Sequencing Center for Infectious Disease"/>
            <person name="Wu L."/>
            <person name="Ma J."/>
        </authorList>
    </citation>
    <scope>NUCLEOTIDE SEQUENCE [LARGE SCALE GENOMIC DNA]</scope>
    <source>
        <strain evidence="4">JCM 30331</strain>
    </source>
</reference>
<keyword evidence="3" id="KW-0456">Lyase</keyword>
<dbReference type="RefSeq" id="WP_189007667.1">
    <property type="nucleotide sequence ID" value="NZ_BMPP01000007.1"/>
</dbReference>
<dbReference type="InterPro" id="IPR051785">
    <property type="entry name" value="MMCE/EMCE_epimerase"/>
</dbReference>
<evidence type="ECO:0000313" key="4">
    <source>
        <dbReference type="Proteomes" id="UP000647587"/>
    </source>
</evidence>
<dbReference type="PROSITE" id="PS51819">
    <property type="entry name" value="VOC"/>
    <property type="match status" value="1"/>
</dbReference>
<evidence type="ECO:0000259" key="2">
    <source>
        <dbReference type="PROSITE" id="PS51819"/>
    </source>
</evidence>
<keyword evidence="1" id="KW-0479">Metal-binding</keyword>
<gene>
    <name evidence="3" type="primary">gloA</name>
    <name evidence="3" type="ORF">GCM10008955_20200</name>
</gene>
<proteinExistence type="predicted"/>
<comment type="caution">
    <text evidence="3">The sequence shown here is derived from an EMBL/GenBank/DDBJ whole genome shotgun (WGS) entry which is preliminary data.</text>
</comment>
<dbReference type="PANTHER" id="PTHR43048:SF3">
    <property type="entry name" value="METHYLMALONYL-COA EPIMERASE, MITOCHONDRIAL"/>
    <property type="match status" value="1"/>
</dbReference>